<dbReference type="Proteomes" id="UP001054945">
    <property type="component" value="Unassembled WGS sequence"/>
</dbReference>
<evidence type="ECO:0000313" key="2">
    <source>
        <dbReference type="Proteomes" id="UP001054945"/>
    </source>
</evidence>
<sequence>MFCGSFLCWTCSHHRTVSCDPNSVPSSSRAQTSSSFWRQSASVCSSVWRKWHFEANSLRRLSARRRGTFVCMTTSADVMRIRSCLQLFSVECAWVECPMEQATHSNSRNENSLD</sequence>
<comment type="caution">
    <text evidence="1">The sequence shown here is derived from an EMBL/GenBank/DDBJ whole genome shotgun (WGS) entry which is preliminary data.</text>
</comment>
<reference evidence="1 2" key="1">
    <citation type="submission" date="2021-06" db="EMBL/GenBank/DDBJ databases">
        <title>Caerostris extrusa draft genome.</title>
        <authorList>
            <person name="Kono N."/>
            <person name="Arakawa K."/>
        </authorList>
    </citation>
    <scope>NUCLEOTIDE SEQUENCE [LARGE SCALE GENOMIC DNA]</scope>
</reference>
<keyword evidence="2" id="KW-1185">Reference proteome</keyword>
<organism evidence="1 2">
    <name type="scientific">Caerostris extrusa</name>
    <name type="common">Bark spider</name>
    <name type="synonym">Caerostris bankana</name>
    <dbReference type="NCBI Taxonomy" id="172846"/>
    <lineage>
        <taxon>Eukaryota</taxon>
        <taxon>Metazoa</taxon>
        <taxon>Ecdysozoa</taxon>
        <taxon>Arthropoda</taxon>
        <taxon>Chelicerata</taxon>
        <taxon>Arachnida</taxon>
        <taxon>Araneae</taxon>
        <taxon>Araneomorphae</taxon>
        <taxon>Entelegynae</taxon>
        <taxon>Araneoidea</taxon>
        <taxon>Araneidae</taxon>
        <taxon>Caerostris</taxon>
    </lineage>
</organism>
<proteinExistence type="predicted"/>
<accession>A0AAV4U730</accession>
<protein>
    <recommendedName>
        <fullName evidence="3">Secreted protein</fullName>
    </recommendedName>
</protein>
<name>A0AAV4U730_CAEEX</name>
<evidence type="ECO:0000313" key="1">
    <source>
        <dbReference type="EMBL" id="GIY53521.1"/>
    </source>
</evidence>
<evidence type="ECO:0008006" key="3">
    <source>
        <dbReference type="Google" id="ProtNLM"/>
    </source>
</evidence>
<dbReference type="AlphaFoldDB" id="A0AAV4U730"/>
<gene>
    <name evidence="1" type="ORF">CEXT_584471</name>
</gene>
<dbReference type="EMBL" id="BPLR01012374">
    <property type="protein sequence ID" value="GIY53521.1"/>
    <property type="molecule type" value="Genomic_DNA"/>
</dbReference>